<dbReference type="InterPro" id="IPR014284">
    <property type="entry name" value="RNA_pol_sigma-70_dom"/>
</dbReference>
<dbReference type="PANTHER" id="PTHR43133:SF8">
    <property type="entry name" value="RNA POLYMERASE SIGMA FACTOR HI_1459-RELATED"/>
    <property type="match status" value="1"/>
</dbReference>
<keyword evidence="8" id="KW-1185">Reference proteome</keyword>
<keyword evidence="3" id="KW-0731">Sigma factor</keyword>
<dbReference type="InterPro" id="IPR013324">
    <property type="entry name" value="RNA_pol_sigma_r3/r4-like"/>
</dbReference>
<sequence>MDADITSFEELLRLAKMGDEVAMAALFEMHRKRLRQMVQFRLDSRLKGRVDPSDVLQEAWIEARTRLPGFSEKEEMPFFLWLRLIVGQKLLDLRRHHIGVQMRTVDREIANGGIGIPGATSIALAAQLLGYANSPSDAAIQAETRRRIQEALDAMDPIDREVLTLRHFEFLTNAETAKTLKISHAAASNRYIRALQRMKQILSMAQGNTDDTLTRAPHG</sequence>
<dbReference type="GO" id="GO:0006352">
    <property type="term" value="P:DNA-templated transcription initiation"/>
    <property type="evidence" value="ECO:0007669"/>
    <property type="project" value="InterPro"/>
</dbReference>
<dbReference type="GO" id="GO:0003677">
    <property type="term" value="F:DNA binding"/>
    <property type="evidence" value="ECO:0007669"/>
    <property type="project" value="UniProtKB-KW"/>
</dbReference>
<dbReference type="SUPFAM" id="SSF88946">
    <property type="entry name" value="Sigma2 domain of RNA polymerase sigma factors"/>
    <property type="match status" value="1"/>
</dbReference>
<keyword evidence="4" id="KW-0238">DNA-binding</keyword>
<dbReference type="SUPFAM" id="SSF88659">
    <property type="entry name" value="Sigma3 and sigma4 domains of RNA polymerase sigma factors"/>
    <property type="match status" value="1"/>
</dbReference>
<dbReference type="Proteomes" id="UP000320176">
    <property type="component" value="Unassembled WGS sequence"/>
</dbReference>
<evidence type="ECO:0000256" key="4">
    <source>
        <dbReference type="ARBA" id="ARBA00023125"/>
    </source>
</evidence>
<dbReference type="Gene3D" id="1.10.10.10">
    <property type="entry name" value="Winged helix-like DNA-binding domain superfamily/Winged helix DNA-binding domain"/>
    <property type="match status" value="1"/>
</dbReference>
<keyword evidence="5" id="KW-0804">Transcription</keyword>
<dbReference type="PANTHER" id="PTHR43133">
    <property type="entry name" value="RNA POLYMERASE ECF-TYPE SIGMA FACTO"/>
    <property type="match status" value="1"/>
</dbReference>
<evidence type="ECO:0000256" key="2">
    <source>
        <dbReference type="ARBA" id="ARBA00023015"/>
    </source>
</evidence>
<comment type="similarity">
    <text evidence="1">Belongs to the sigma-70 factor family. ECF subfamily.</text>
</comment>
<evidence type="ECO:0000313" key="8">
    <source>
        <dbReference type="Proteomes" id="UP000320176"/>
    </source>
</evidence>
<reference evidence="7 8" key="1">
    <citation type="submission" date="2019-02" db="EMBL/GenBank/DDBJ databases">
        <title>Deep-cultivation of Planctomycetes and their phenomic and genomic characterization uncovers novel biology.</title>
        <authorList>
            <person name="Wiegand S."/>
            <person name="Jogler M."/>
            <person name="Boedeker C."/>
            <person name="Pinto D."/>
            <person name="Vollmers J."/>
            <person name="Rivas-Marin E."/>
            <person name="Kohn T."/>
            <person name="Peeters S.H."/>
            <person name="Heuer A."/>
            <person name="Rast P."/>
            <person name="Oberbeckmann S."/>
            <person name="Bunk B."/>
            <person name="Jeske O."/>
            <person name="Meyerdierks A."/>
            <person name="Storesund J.E."/>
            <person name="Kallscheuer N."/>
            <person name="Luecker S."/>
            <person name="Lage O.M."/>
            <person name="Pohl T."/>
            <person name="Merkel B.J."/>
            <person name="Hornburger P."/>
            <person name="Mueller R.-W."/>
            <person name="Bruemmer F."/>
            <person name="Labrenz M."/>
            <person name="Spormann A.M."/>
            <person name="Op Den Camp H."/>
            <person name="Overmann J."/>
            <person name="Amann R."/>
            <person name="Jetten M.S.M."/>
            <person name="Mascher T."/>
            <person name="Medema M.H."/>
            <person name="Devos D.P."/>
            <person name="Kaster A.-K."/>
            <person name="Ovreas L."/>
            <person name="Rohde M."/>
            <person name="Galperin M.Y."/>
            <person name="Jogler C."/>
        </authorList>
    </citation>
    <scope>NUCLEOTIDE SEQUENCE [LARGE SCALE GENOMIC DNA]</scope>
    <source>
        <strain evidence="7 8">Pla52n</strain>
    </source>
</reference>
<feature type="domain" description="RNA polymerase sigma-70 region 4" evidence="6">
    <location>
        <begin position="151"/>
        <end position="199"/>
    </location>
</feature>
<dbReference type="Gene3D" id="1.10.1740.10">
    <property type="match status" value="1"/>
</dbReference>
<evidence type="ECO:0000259" key="6">
    <source>
        <dbReference type="Pfam" id="PF04545"/>
    </source>
</evidence>
<keyword evidence="2" id="KW-0805">Transcription regulation</keyword>
<comment type="caution">
    <text evidence="7">The sequence shown here is derived from an EMBL/GenBank/DDBJ whole genome shotgun (WGS) entry which is preliminary data.</text>
</comment>
<evidence type="ECO:0000256" key="5">
    <source>
        <dbReference type="ARBA" id="ARBA00023163"/>
    </source>
</evidence>
<dbReference type="Pfam" id="PF04545">
    <property type="entry name" value="Sigma70_r4"/>
    <property type="match status" value="1"/>
</dbReference>
<dbReference type="NCBIfam" id="TIGR02937">
    <property type="entry name" value="sigma70-ECF"/>
    <property type="match status" value="1"/>
</dbReference>
<organism evidence="7 8">
    <name type="scientific">Stieleria varia</name>
    <dbReference type="NCBI Taxonomy" id="2528005"/>
    <lineage>
        <taxon>Bacteria</taxon>
        <taxon>Pseudomonadati</taxon>
        <taxon>Planctomycetota</taxon>
        <taxon>Planctomycetia</taxon>
        <taxon>Pirellulales</taxon>
        <taxon>Pirellulaceae</taxon>
        <taxon>Stieleria</taxon>
    </lineage>
</organism>
<name>A0A5C6BB67_9BACT</name>
<dbReference type="OrthoDB" id="276109at2"/>
<dbReference type="InterPro" id="IPR013325">
    <property type="entry name" value="RNA_pol_sigma_r2"/>
</dbReference>
<dbReference type="InterPro" id="IPR039425">
    <property type="entry name" value="RNA_pol_sigma-70-like"/>
</dbReference>
<evidence type="ECO:0000256" key="3">
    <source>
        <dbReference type="ARBA" id="ARBA00023082"/>
    </source>
</evidence>
<protein>
    <submittedName>
        <fullName evidence="7">RNA polymerase sigma factor</fullName>
    </submittedName>
</protein>
<gene>
    <name evidence="7" type="ORF">Pla52n_10890</name>
</gene>
<dbReference type="InterPro" id="IPR036388">
    <property type="entry name" value="WH-like_DNA-bd_sf"/>
</dbReference>
<dbReference type="GO" id="GO:0016987">
    <property type="term" value="F:sigma factor activity"/>
    <property type="evidence" value="ECO:0007669"/>
    <property type="project" value="UniProtKB-KW"/>
</dbReference>
<dbReference type="InterPro" id="IPR007630">
    <property type="entry name" value="RNA_pol_sigma70_r4"/>
</dbReference>
<accession>A0A5C6BB67</accession>
<dbReference type="CDD" id="cd06171">
    <property type="entry name" value="Sigma70_r4"/>
    <property type="match status" value="1"/>
</dbReference>
<dbReference type="RefSeq" id="WP_146518538.1">
    <property type="nucleotide sequence ID" value="NZ_CP151726.1"/>
</dbReference>
<dbReference type="EMBL" id="SJPN01000001">
    <property type="protein sequence ID" value="TWU08506.1"/>
    <property type="molecule type" value="Genomic_DNA"/>
</dbReference>
<proteinExistence type="inferred from homology"/>
<dbReference type="AlphaFoldDB" id="A0A5C6BB67"/>
<evidence type="ECO:0000256" key="1">
    <source>
        <dbReference type="ARBA" id="ARBA00010641"/>
    </source>
</evidence>
<evidence type="ECO:0000313" key="7">
    <source>
        <dbReference type="EMBL" id="TWU08506.1"/>
    </source>
</evidence>